<feature type="coiled-coil region" evidence="2">
    <location>
        <begin position="195"/>
        <end position="271"/>
    </location>
</feature>
<feature type="coiled-coil region" evidence="2">
    <location>
        <begin position="76"/>
        <end position="138"/>
    </location>
</feature>
<dbReference type="Gene3D" id="3.30.1330.60">
    <property type="entry name" value="OmpA-like domain"/>
    <property type="match status" value="1"/>
</dbReference>
<dbReference type="RefSeq" id="WP_037908412.1">
    <property type="nucleotide sequence ID" value="NZ_JEMU01000008.1"/>
</dbReference>
<dbReference type="GO" id="GO:0016020">
    <property type="term" value="C:membrane"/>
    <property type="evidence" value="ECO:0007669"/>
    <property type="project" value="UniProtKB-UniRule"/>
</dbReference>
<dbReference type="PROSITE" id="PS51123">
    <property type="entry name" value="OMPA_2"/>
    <property type="match status" value="1"/>
</dbReference>
<dbReference type="eggNOG" id="COG1360">
    <property type="taxonomic scope" value="Bacteria"/>
</dbReference>
<keyword evidence="5" id="KW-0966">Cell projection</keyword>
<evidence type="ECO:0000256" key="2">
    <source>
        <dbReference type="SAM" id="Coils"/>
    </source>
</evidence>
<dbReference type="EMBL" id="JEMU01000008">
    <property type="protein sequence ID" value="KAJ03074.1"/>
    <property type="molecule type" value="Genomic_DNA"/>
</dbReference>
<name>A0A061SUC9_9RHOB</name>
<dbReference type="SUPFAM" id="SSF103088">
    <property type="entry name" value="OmpA-like"/>
    <property type="match status" value="1"/>
</dbReference>
<organism evidence="5 6">
    <name type="scientific">Sulfitobacter mediterraneus</name>
    <dbReference type="NCBI Taxonomy" id="83219"/>
    <lineage>
        <taxon>Bacteria</taxon>
        <taxon>Pseudomonadati</taxon>
        <taxon>Pseudomonadota</taxon>
        <taxon>Alphaproteobacteria</taxon>
        <taxon>Rhodobacterales</taxon>
        <taxon>Roseobacteraceae</taxon>
        <taxon>Sulfitobacter</taxon>
    </lineage>
</organism>
<evidence type="ECO:0000256" key="1">
    <source>
        <dbReference type="PROSITE-ProRule" id="PRU00473"/>
    </source>
</evidence>
<protein>
    <submittedName>
        <fullName evidence="5">Flagellar motor protein</fullName>
    </submittedName>
</protein>
<dbReference type="Pfam" id="PF00691">
    <property type="entry name" value="OmpA"/>
    <property type="match status" value="1"/>
</dbReference>
<dbReference type="PANTHER" id="PTHR30329">
    <property type="entry name" value="STATOR ELEMENT OF FLAGELLAR MOTOR COMPLEX"/>
    <property type="match status" value="1"/>
</dbReference>
<dbReference type="Proteomes" id="UP000027337">
    <property type="component" value="Unassembled WGS sequence"/>
</dbReference>
<dbReference type="InterPro" id="IPR036737">
    <property type="entry name" value="OmpA-like_sf"/>
</dbReference>
<feature type="domain" description="OmpA-like" evidence="4">
    <location>
        <begin position="567"/>
        <end position="695"/>
    </location>
</feature>
<dbReference type="Gene3D" id="1.20.5.1700">
    <property type="match status" value="1"/>
</dbReference>
<dbReference type="InterPro" id="IPR006665">
    <property type="entry name" value="OmpA-like"/>
</dbReference>
<feature type="coiled-coil region" evidence="2">
    <location>
        <begin position="462"/>
        <end position="549"/>
    </location>
</feature>
<keyword evidence="5" id="KW-0282">Flagellum</keyword>
<sequence length="695" mass="74370">MALSRRTGARFQGSIWPGFVDAMTGLLLVLMFVLTIFMIVQFVLTERITGQETELDALSGEVAALAQALGLEERSNAQLEARLGALNASLRDAQGELTEQSALIAALTSERDQQAANLREAQSQITGFEAQVAALLTERDGALAQVGALEERQSELLDQQEVLIDEQEALNLALAASRSEIDAQQEAARLAAARREALDALVADLRARNAEAQDQVAALQGQIAETTQALSDEEAAKLAEAAAAEALRAKLQDADAELTAMTLALEAKRKEAEETLTLLAAARASQSELDDQLIKALISLQAAETAAKVGADAQAEVGRLQGELTVLRAELDRARAAGADTAQSLTAEGDALRADLAAAQGQIAQLEQDLETSRARLSADRDALRDELAQARLDIAVLEQALDDNQTVLESDRAALRAQLAEALAAKIAAQTLAEDNSTDAQKQAALVSAAQAALAKEKQISSEAQRQTELLNQQVAALRTQLGDLRALLDDAELRDSAKTLQLESLGSDLNTALARVAAEESRRAALEAAERARLEEKAKDLEQYRSEFFGRLRDVLGNQDGVRIEGDRFVFSSEVLFPPGGAILSDDGQAEIAKVARILQSVADDIPPEIDWVIRVDGHTDNVPLSGLGEFADNWELSQARALSVVKYMISALGIAPDRLAANGFGQYQPVAAGDSEDALAQNRRIELKFTEK</sequence>
<dbReference type="STRING" id="83219.PM02_11485"/>
<dbReference type="PANTHER" id="PTHR30329:SF21">
    <property type="entry name" value="LIPOPROTEIN YIAD-RELATED"/>
    <property type="match status" value="1"/>
</dbReference>
<feature type="coiled-coil region" evidence="2">
    <location>
        <begin position="317"/>
        <end position="401"/>
    </location>
</feature>
<dbReference type="NCBIfam" id="NF006542">
    <property type="entry name" value="PRK09039.1-1"/>
    <property type="match status" value="1"/>
</dbReference>
<comment type="caution">
    <text evidence="5">The sequence shown here is derived from an EMBL/GenBank/DDBJ whole genome shotgun (WGS) entry which is preliminary data.</text>
</comment>
<proteinExistence type="predicted"/>
<keyword evidence="3" id="KW-0812">Transmembrane</keyword>
<accession>A0A061SUC9</accession>
<evidence type="ECO:0000313" key="5">
    <source>
        <dbReference type="EMBL" id="KAJ03074.1"/>
    </source>
</evidence>
<evidence type="ECO:0000313" key="6">
    <source>
        <dbReference type="Proteomes" id="UP000027337"/>
    </source>
</evidence>
<keyword evidence="3" id="KW-1133">Transmembrane helix</keyword>
<evidence type="ECO:0000259" key="4">
    <source>
        <dbReference type="PROSITE" id="PS51123"/>
    </source>
</evidence>
<keyword evidence="2" id="KW-0175">Coiled coil</keyword>
<feature type="transmembrane region" description="Helical" evidence="3">
    <location>
        <begin position="20"/>
        <end position="44"/>
    </location>
</feature>
<keyword evidence="6" id="KW-1185">Reference proteome</keyword>
<keyword evidence="1 3" id="KW-0472">Membrane</keyword>
<reference evidence="5 6" key="1">
    <citation type="journal article" date="2014" name="Genome Announc.">
        <title>Draft Genome Sequences of Two Isolates of the Roseobacter Group, Sulfitobacter sp. Strains 3SOLIMAR09 and 1FIGIMAR09, from Harbors of Mallorca Island (Mediterranean Sea).</title>
        <authorList>
            <person name="Mas-Llado M."/>
            <person name="Pina-Villalonga J.M."/>
            <person name="Brunet-Galmes I."/>
            <person name="Nogales B."/>
            <person name="Bosch R."/>
        </authorList>
    </citation>
    <scope>NUCLEOTIDE SEQUENCE [LARGE SCALE GENOMIC DNA]</scope>
    <source>
        <strain evidence="5 6">1FIGIMAR09</strain>
    </source>
</reference>
<dbReference type="InterPro" id="IPR050330">
    <property type="entry name" value="Bact_OuterMem_StrucFunc"/>
</dbReference>
<evidence type="ECO:0000256" key="3">
    <source>
        <dbReference type="SAM" id="Phobius"/>
    </source>
</evidence>
<gene>
    <name evidence="5" type="ORF">PM02_11485</name>
</gene>
<dbReference type="AlphaFoldDB" id="A0A061SUC9"/>
<dbReference type="CDD" id="cd07185">
    <property type="entry name" value="OmpA_C-like"/>
    <property type="match status" value="1"/>
</dbReference>
<keyword evidence="5" id="KW-0969">Cilium</keyword>